<evidence type="ECO:0000313" key="2">
    <source>
        <dbReference type="EMBL" id="JAI62776.1"/>
    </source>
</evidence>
<dbReference type="InterPro" id="IPR003323">
    <property type="entry name" value="OTU_dom"/>
</dbReference>
<organism evidence="2">
    <name type="scientific">Scylla olivacea</name>
    <name type="common">Orange mud crab</name>
    <name type="synonym">Cancer olivacea</name>
    <dbReference type="NCBI Taxonomy" id="85551"/>
    <lineage>
        <taxon>Eukaryota</taxon>
        <taxon>Metazoa</taxon>
        <taxon>Ecdysozoa</taxon>
        <taxon>Arthropoda</taxon>
        <taxon>Crustacea</taxon>
        <taxon>Multicrustacea</taxon>
        <taxon>Malacostraca</taxon>
        <taxon>Eumalacostraca</taxon>
        <taxon>Eucarida</taxon>
        <taxon>Decapoda</taxon>
        <taxon>Pleocyemata</taxon>
        <taxon>Brachyura</taxon>
        <taxon>Eubrachyura</taxon>
        <taxon>Portunoidea</taxon>
        <taxon>Portunidae</taxon>
        <taxon>Portuninae</taxon>
        <taxon>Scylla</taxon>
    </lineage>
</organism>
<dbReference type="EMBL" id="GDRN01077189">
    <property type="protein sequence ID" value="JAI62776.1"/>
    <property type="molecule type" value="Transcribed_RNA"/>
</dbReference>
<accession>A0A0N7ZBW4</accession>
<name>A0A0N7ZBW4_SCYOL</name>
<dbReference type="CDD" id="cd22755">
    <property type="entry name" value="OTU_CeDUB-like"/>
    <property type="match status" value="1"/>
</dbReference>
<dbReference type="InterPro" id="IPR038765">
    <property type="entry name" value="Papain-like_cys_pep_sf"/>
</dbReference>
<dbReference type="PANTHER" id="PTHR12419">
    <property type="entry name" value="OTU DOMAIN CONTAINING PROTEIN"/>
    <property type="match status" value="1"/>
</dbReference>
<evidence type="ECO:0000259" key="1">
    <source>
        <dbReference type="PROSITE" id="PS50802"/>
    </source>
</evidence>
<sequence length="104" mass="11497">MQEVGAMRENKQDLKNTSEPLNVKIIKGDGNCLFRALLFAITGGEDQHTVVRNMVCDFMACNEGSKMESVRNDKVWGTTTEILAAANMFNVNICVWAKSGPELT</sequence>
<proteinExistence type="predicted"/>
<dbReference type="InterPro" id="IPR050704">
    <property type="entry name" value="Peptidase_C85-like"/>
</dbReference>
<dbReference type="GO" id="GO:0004843">
    <property type="term" value="F:cysteine-type deubiquitinase activity"/>
    <property type="evidence" value="ECO:0007669"/>
    <property type="project" value="TreeGrafter"/>
</dbReference>
<dbReference type="AlphaFoldDB" id="A0A0N7ZBW4"/>
<dbReference type="SUPFAM" id="SSF54001">
    <property type="entry name" value="Cysteine proteinases"/>
    <property type="match status" value="1"/>
</dbReference>
<dbReference type="Gene3D" id="3.90.70.80">
    <property type="match status" value="1"/>
</dbReference>
<protein>
    <recommendedName>
        <fullName evidence="1">OTU domain-containing protein</fullName>
    </recommendedName>
</protein>
<dbReference type="GO" id="GO:0016579">
    <property type="term" value="P:protein deubiquitination"/>
    <property type="evidence" value="ECO:0007669"/>
    <property type="project" value="TreeGrafter"/>
</dbReference>
<reference evidence="2" key="1">
    <citation type="submission" date="2015-09" db="EMBL/GenBank/DDBJ databases">
        <title>Scylla olivacea transcriptome.</title>
        <authorList>
            <person name="Ikhwanuddin M."/>
        </authorList>
    </citation>
    <scope>NUCLEOTIDE SEQUENCE</scope>
</reference>
<dbReference type="Pfam" id="PF02338">
    <property type="entry name" value="OTU"/>
    <property type="match status" value="1"/>
</dbReference>
<dbReference type="PROSITE" id="PS50802">
    <property type="entry name" value="OTU"/>
    <property type="match status" value="1"/>
</dbReference>
<feature type="domain" description="OTU" evidence="1">
    <location>
        <begin position="21"/>
        <end position="104"/>
    </location>
</feature>